<dbReference type="GO" id="GO:0003885">
    <property type="term" value="F:D-arabinono-1,4-lactone oxidase activity"/>
    <property type="evidence" value="ECO:0007669"/>
    <property type="project" value="InterPro"/>
</dbReference>
<dbReference type="AlphaFoldDB" id="A0A3M8CV08"/>
<evidence type="ECO:0000313" key="7">
    <source>
        <dbReference type="EMBL" id="RNB79448.1"/>
    </source>
</evidence>
<dbReference type="NCBIfam" id="TIGR01679">
    <property type="entry name" value="bact_FAD_ox"/>
    <property type="match status" value="1"/>
</dbReference>
<dbReference type="InterPro" id="IPR016166">
    <property type="entry name" value="FAD-bd_PCMH"/>
</dbReference>
<reference evidence="7 8" key="1">
    <citation type="submission" date="2018-10" db="EMBL/GenBank/DDBJ databases">
        <title>Phylogenomics of Brevibacillus.</title>
        <authorList>
            <person name="Dunlap C."/>
        </authorList>
    </citation>
    <scope>NUCLEOTIDE SEQUENCE [LARGE SCALE GENOMIC DNA]</scope>
    <source>
        <strain evidence="7 8">JCM 15774</strain>
    </source>
</reference>
<name>A0A3M8CV08_9BACL</name>
<evidence type="ECO:0000256" key="2">
    <source>
        <dbReference type="ARBA" id="ARBA00005466"/>
    </source>
</evidence>
<dbReference type="Pfam" id="PF01565">
    <property type="entry name" value="FAD_binding_4"/>
    <property type="match status" value="1"/>
</dbReference>
<dbReference type="GO" id="GO:0016020">
    <property type="term" value="C:membrane"/>
    <property type="evidence" value="ECO:0007669"/>
    <property type="project" value="InterPro"/>
</dbReference>
<keyword evidence="4" id="KW-0060">Ascorbate biosynthesis</keyword>
<dbReference type="InterPro" id="IPR006094">
    <property type="entry name" value="Oxid_FAD_bind_N"/>
</dbReference>
<evidence type="ECO:0000256" key="1">
    <source>
        <dbReference type="ARBA" id="ARBA00005147"/>
    </source>
</evidence>
<dbReference type="PROSITE" id="PS51387">
    <property type="entry name" value="FAD_PCMH"/>
    <property type="match status" value="1"/>
</dbReference>
<dbReference type="PANTHER" id="PTHR43762">
    <property type="entry name" value="L-GULONOLACTONE OXIDASE"/>
    <property type="match status" value="1"/>
</dbReference>
<dbReference type="InterPro" id="IPR016169">
    <property type="entry name" value="FAD-bd_PCMH_sub2"/>
</dbReference>
<evidence type="ECO:0000313" key="8">
    <source>
        <dbReference type="Proteomes" id="UP000269573"/>
    </source>
</evidence>
<comment type="caution">
    <text evidence="7">The sequence shown here is derived from an EMBL/GenBank/DDBJ whole genome shotgun (WGS) entry which is preliminary data.</text>
</comment>
<dbReference type="InterPro" id="IPR010031">
    <property type="entry name" value="FAD_lactone_oxidase-like"/>
</dbReference>
<accession>A0A3M8CV08</accession>
<dbReference type="Proteomes" id="UP000269573">
    <property type="component" value="Unassembled WGS sequence"/>
</dbReference>
<proteinExistence type="inferred from homology"/>
<keyword evidence="3" id="KW-0285">Flavoprotein</keyword>
<comment type="pathway">
    <text evidence="1">Cofactor biosynthesis; L-ascorbate biosynthesis.</text>
</comment>
<dbReference type="InterPro" id="IPR016171">
    <property type="entry name" value="Vanillyl_alc_oxidase_C-sub2"/>
</dbReference>
<dbReference type="EMBL" id="RHHU01000020">
    <property type="protein sequence ID" value="RNB79448.1"/>
    <property type="molecule type" value="Genomic_DNA"/>
</dbReference>
<dbReference type="SUPFAM" id="SSF56176">
    <property type="entry name" value="FAD-binding/transporter-associated domain-like"/>
    <property type="match status" value="1"/>
</dbReference>
<feature type="domain" description="FAD-binding PCMH-type" evidence="6">
    <location>
        <begin position="18"/>
        <end position="188"/>
    </location>
</feature>
<dbReference type="Pfam" id="PF04030">
    <property type="entry name" value="ALO"/>
    <property type="match status" value="1"/>
</dbReference>
<dbReference type="GO" id="GO:0019853">
    <property type="term" value="P:L-ascorbic acid biosynthetic process"/>
    <property type="evidence" value="ECO:0007669"/>
    <property type="project" value="UniProtKB-UniPathway"/>
</dbReference>
<dbReference type="Gene3D" id="1.10.45.10">
    <property type="entry name" value="Vanillyl-alcohol Oxidase, Chain A, domain 4"/>
    <property type="match status" value="1"/>
</dbReference>
<protein>
    <submittedName>
        <fullName evidence="7">FAD-binding protein</fullName>
    </submittedName>
</protein>
<dbReference type="InterPro" id="IPR007173">
    <property type="entry name" value="ALO_C"/>
</dbReference>
<gene>
    <name evidence="7" type="ORF">EDM59_27545</name>
</gene>
<dbReference type="InterPro" id="IPR006093">
    <property type="entry name" value="Oxy_OxRdtase_FAD_BS"/>
</dbReference>
<evidence type="ECO:0000256" key="3">
    <source>
        <dbReference type="ARBA" id="ARBA00022630"/>
    </source>
</evidence>
<evidence type="ECO:0000256" key="4">
    <source>
        <dbReference type="ARBA" id="ARBA00022644"/>
    </source>
</evidence>
<dbReference type="PANTHER" id="PTHR43762:SF1">
    <property type="entry name" value="D-ARABINONO-1,4-LACTONE OXIDASE"/>
    <property type="match status" value="1"/>
</dbReference>
<dbReference type="Gene3D" id="3.30.465.10">
    <property type="match status" value="1"/>
</dbReference>
<keyword evidence="8" id="KW-1185">Reference proteome</keyword>
<comment type="similarity">
    <text evidence="2">Belongs to the oxygen-dependent FAD-linked oxidoreductase family.</text>
</comment>
<organism evidence="7 8">
    <name type="scientific">Brevibacillus nitrificans</name>
    <dbReference type="NCBI Taxonomy" id="651560"/>
    <lineage>
        <taxon>Bacteria</taxon>
        <taxon>Bacillati</taxon>
        <taxon>Bacillota</taxon>
        <taxon>Bacilli</taxon>
        <taxon>Bacillales</taxon>
        <taxon>Paenibacillaceae</taxon>
        <taxon>Brevibacillus</taxon>
    </lineage>
</organism>
<evidence type="ECO:0000259" key="6">
    <source>
        <dbReference type="PROSITE" id="PS51387"/>
    </source>
</evidence>
<dbReference type="UniPathway" id="UPA00132"/>
<sequence length="441" mass="49961">MYTVKPDAKRWSNWAGNVKSQPKQVTVPDSLEDVVSIVRDCKRSGRSIRVVGSGHSFTPIAQTDDCLLSLDRLTGLYAVDPAERTVEVWAGTKLKDLGQLLFDQGYSQENLGDINAQSIAGAISTGTHGTGIRFGSISTQVVGLTVVTAAGEVLECSREEHPDLLRALQVSLGMLGILVRVRLLVVPAYRMRYRSIRMPVADCLSSLDTFREEHRHFEFYAFPYSDTAQVKFMDETTELSQVNQAWSYMKKMVMENAVFWLLSEGCRLIPSLCKPVSKLSAQAVPTVDESGQSHHLFATPRLVRFYEMEYSVPAEKMKAVVEEILQVIEEKQYAVHFPIECRYVKNDDIWLSPAFGRDSAYIAVHMYKGMPYQPYFQRIEAIFQRHAGRPHWGKMHTMKAEQLHQVIPRLEDFLALRTQMDPDGLFLNPYLSELFGVPVRT</sequence>
<dbReference type="PIRSF" id="PIRSF000136">
    <property type="entry name" value="LGO_GLO"/>
    <property type="match status" value="1"/>
</dbReference>
<dbReference type="RefSeq" id="WP_122926564.1">
    <property type="nucleotide sequence ID" value="NZ_RHHU01000020.1"/>
</dbReference>
<dbReference type="Gene3D" id="3.30.70.2520">
    <property type="match status" value="1"/>
</dbReference>
<dbReference type="InterPro" id="IPR016167">
    <property type="entry name" value="FAD-bd_PCMH_sub1"/>
</dbReference>
<dbReference type="PROSITE" id="PS00862">
    <property type="entry name" value="OX2_COVAL_FAD"/>
    <property type="match status" value="1"/>
</dbReference>
<dbReference type="GO" id="GO:0071949">
    <property type="term" value="F:FAD binding"/>
    <property type="evidence" value="ECO:0007669"/>
    <property type="project" value="InterPro"/>
</dbReference>
<dbReference type="InterPro" id="IPR036318">
    <property type="entry name" value="FAD-bd_PCMH-like_sf"/>
</dbReference>
<evidence type="ECO:0000256" key="5">
    <source>
        <dbReference type="ARBA" id="ARBA00023002"/>
    </source>
</evidence>
<keyword evidence="5" id="KW-0560">Oxidoreductase</keyword>
<dbReference type="Gene3D" id="3.30.43.10">
    <property type="entry name" value="Uridine Diphospho-n-acetylenolpyruvylglucosamine Reductase, domain 2"/>
    <property type="match status" value="1"/>
</dbReference>